<evidence type="ECO:0000313" key="10">
    <source>
        <dbReference type="EMBL" id="WTR68522.1"/>
    </source>
</evidence>
<dbReference type="NCBIfam" id="TIGR00516">
    <property type="entry name" value="acpS"/>
    <property type="match status" value="1"/>
</dbReference>
<accession>A0ABZ1L2R8</accession>
<comment type="similarity">
    <text evidence="8">Belongs to the P-Pant transferase superfamily. AcpS family.</text>
</comment>
<comment type="cofactor">
    <cofactor evidence="8">
        <name>Mg(2+)</name>
        <dbReference type="ChEBI" id="CHEBI:18420"/>
    </cofactor>
</comment>
<dbReference type="InterPro" id="IPR002582">
    <property type="entry name" value="ACPS"/>
</dbReference>
<keyword evidence="8" id="KW-0963">Cytoplasm</keyword>
<sequence length="165" mass="17439">MMIGSVDGGESVERVCEGSGAGDRVIAEATSSAAHGLVGRRVLRVGTDLVEVDEMRSVLDRQPRFAARVFTPGERAWCDIPADSAERYAVRFAAKEAVLKALGVGLTGSVLTEIEVVRAPSGCPSLRLTGRAAALAEEAGVRSWLITLTHTRTLAHAFVAALHDD</sequence>
<keyword evidence="4 8" id="KW-0276">Fatty acid metabolism</keyword>
<dbReference type="SUPFAM" id="SSF56214">
    <property type="entry name" value="4'-phosphopantetheinyl transferase"/>
    <property type="match status" value="1"/>
</dbReference>
<feature type="binding site" evidence="8">
    <location>
        <position position="96"/>
    </location>
    <ligand>
        <name>Mg(2+)</name>
        <dbReference type="ChEBI" id="CHEBI:18420"/>
    </ligand>
</feature>
<evidence type="ECO:0000256" key="8">
    <source>
        <dbReference type="HAMAP-Rule" id="MF_00101"/>
    </source>
</evidence>
<evidence type="ECO:0000256" key="3">
    <source>
        <dbReference type="ARBA" id="ARBA00022723"/>
    </source>
</evidence>
<dbReference type="Proteomes" id="UP001622594">
    <property type="component" value="Chromosome"/>
</dbReference>
<proteinExistence type="inferred from homology"/>
<evidence type="ECO:0000256" key="5">
    <source>
        <dbReference type="ARBA" id="ARBA00022842"/>
    </source>
</evidence>
<feature type="binding site" evidence="8">
    <location>
        <position position="48"/>
    </location>
    <ligand>
        <name>Mg(2+)</name>
        <dbReference type="ChEBI" id="CHEBI:18420"/>
    </ligand>
</feature>
<evidence type="ECO:0000313" key="11">
    <source>
        <dbReference type="Proteomes" id="UP001622594"/>
    </source>
</evidence>
<dbReference type="Gene3D" id="3.90.470.20">
    <property type="entry name" value="4'-phosphopantetheinyl transferase domain"/>
    <property type="match status" value="1"/>
</dbReference>
<dbReference type="InterPro" id="IPR008278">
    <property type="entry name" value="4-PPantetheinyl_Trfase_dom"/>
</dbReference>
<evidence type="ECO:0000256" key="4">
    <source>
        <dbReference type="ARBA" id="ARBA00022832"/>
    </source>
</evidence>
<dbReference type="InterPro" id="IPR004568">
    <property type="entry name" value="Ppantetheine-prot_Trfase_dom"/>
</dbReference>
<comment type="catalytic activity">
    <reaction evidence="8">
        <text>apo-[ACP] + CoA = holo-[ACP] + adenosine 3',5'-bisphosphate + H(+)</text>
        <dbReference type="Rhea" id="RHEA:12068"/>
        <dbReference type="Rhea" id="RHEA-COMP:9685"/>
        <dbReference type="Rhea" id="RHEA-COMP:9690"/>
        <dbReference type="ChEBI" id="CHEBI:15378"/>
        <dbReference type="ChEBI" id="CHEBI:29999"/>
        <dbReference type="ChEBI" id="CHEBI:57287"/>
        <dbReference type="ChEBI" id="CHEBI:58343"/>
        <dbReference type="ChEBI" id="CHEBI:64479"/>
        <dbReference type="EC" id="2.7.8.7"/>
    </reaction>
</comment>
<dbReference type="RefSeq" id="WP_398167154.1">
    <property type="nucleotide sequence ID" value="NZ_CP108188.1"/>
</dbReference>
<dbReference type="HAMAP" id="MF_00101">
    <property type="entry name" value="AcpS"/>
    <property type="match status" value="1"/>
</dbReference>
<dbReference type="InterPro" id="IPR037143">
    <property type="entry name" value="4-PPantetheinyl_Trfase_dom_sf"/>
</dbReference>
<keyword evidence="6 8" id="KW-0443">Lipid metabolism</keyword>
<comment type="subcellular location">
    <subcellularLocation>
        <location evidence="8">Cytoplasm</location>
    </subcellularLocation>
</comment>
<evidence type="ECO:0000256" key="2">
    <source>
        <dbReference type="ARBA" id="ARBA00022679"/>
    </source>
</evidence>
<keyword evidence="5 8" id="KW-0460">Magnesium</keyword>
<name>A0ABZ1L2R8_9ACTN</name>
<keyword evidence="11" id="KW-1185">Reference proteome</keyword>
<reference evidence="10 11" key="1">
    <citation type="submission" date="2022-10" db="EMBL/GenBank/DDBJ databases">
        <title>The complete genomes of actinobacterial strains from the NBC collection.</title>
        <authorList>
            <person name="Joergensen T.S."/>
            <person name="Alvarez Arevalo M."/>
            <person name="Sterndorff E.B."/>
            <person name="Faurdal D."/>
            <person name="Vuksanovic O."/>
            <person name="Mourched A.-S."/>
            <person name="Charusanti P."/>
            <person name="Shaw S."/>
            <person name="Blin K."/>
            <person name="Weber T."/>
        </authorList>
    </citation>
    <scope>NUCLEOTIDE SEQUENCE [LARGE SCALE GENOMIC DNA]</scope>
    <source>
        <strain evidence="10 11">NBC_00123</strain>
    </source>
</reference>
<keyword evidence="3 8" id="KW-0479">Metal-binding</keyword>
<protein>
    <recommendedName>
        <fullName evidence="8">Holo-[acyl-carrier-protein] synthase</fullName>
        <shortName evidence="8">Holo-ACP synthase</shortName>
        <ecNumber evidence="8">2.7.8.7</ecNumber>
    </recommendedName>
    <alternativeName>
        <fullName evidence="8">4'-phosphopantetheinyl transferase AcpS</fullName>
    </alternativeName>
</protein>
<keyword evidence="7 8" id="KW-0275">Fatty acid biosynthesis</keyword>
<dbReference type="EC" id="2.7.8.7" evidence="8"/>
<keyword evidence="2 8" id="KW-0808">Transferase</keyword>
<organism evidence="10 11">
    <name type="scientific">Streptomyces zaomyceticus</name>
    <dbReference type="NCBI Taxonomy" id="68286"/>
    <lineage>
        <taxon>Bacteria</taxon>
        <taxon>Bacillati</taxon>
        <taxon>Actinomycetota</taxon>
        <taxon>Actinomycetes</taxon>
        <taxon>Kitasatosporales</taxon>
        <taxon>Streptomycetaceae</taxon>
        <taxon>Streptomyces</taxon>
    </lineage>
</organism>
<comment type="function">
    <text evidence="8">Transfers the 4'-phosphopantetheine moiety from coenzyme A to a Ser of acyl-carrier-protein.</text>
</comment>
<dbReference type="NCBIfam" id="TIGR00556">
    <property type="entry name" value="pantethn_trn"/>
    <property type="match status" value="1"/>
</dbReference>
<dbReference type="GO" id="GO:0008897">
    <property type="term" value="F:holo-[acyl-carrier-protein] synthase activity"/>
    <property type="evidence" value="ECO:0007669"/>
    <property type="project" value="UniProtKB-EC"/>
</dbReference>
<evidence type="ECO:0000259" key="9">
    <source>
        <dbReference type="Pfam" id="PF01648"/>
    </source>
</evidence>
<evidence type="ECO:0000256" key="7">
    <source>
        <dbReference type="ARBA" id="ARBA00023160"/>
    </source>
</evidence>
<keyword evidence="1 8" id="KW-0444">Lipid biosynthesis</keyword>
<gene>
    <name evidence="8 10" type="primary">acpS</name>
    <name evidence="10" type="ORF">OG814_04170</name>
</gene>
<evidence type="ECO:0000256" key="1">
    <source>
        <dbReference type="ARBA" id="ARBA00022516"/>
    </source>
</evidence>
<dbReference type="EMBL" id="CP108188">
    <property type="protein sequence ID" value="WTR68522.1"/>
    <property type="molecule type" value="Genomic_DNA"/>
</dbReference>
<feature type="domain" description="4'-phosphopantetheinyl transferase" evidence="9">
    <location>
        <begin position="44"/>
        <end position="147"/>
    </location>
</feature>
<dbReference type="Pfam" id="PF01648">
    <property type="entry name" value="ACPS"/>
    <property type="match status" value="1"/>
</dbReference>
<evidence type="ECO:0000256" key="6">
    <source>
        <dbReference type="ARBA" id="ARBA00023098"/>
    </source>
</evidence>